<comment type="caution">
    <text evidence="9">The sequence shown here is derived from an EMBL/GenBank/DDBJ whole genome shotgun (WGS) entry which is preliminary data.</text>
</comment>
<feature type="transmembrane region" description="Helical" evidence="8">
    <location>
        <begin position="430"/>
        <end position="448"/>
    </location>
</feature>
<evidence type="ECO:0000313" key="10">
    <source>
        <dbReference type="Proteomes" id="UP001595818"/>
    </source>
</evidence>
<dbReference type="PANTHER" id="PTHR30047">
    <property type="entry name" value="HIGH-AFFINITY CHOLINE TRANSPORT PROTEIN-RELATED"/>
    <property type="match status" value="1"/>
</dbReference>
<dbReference type="Pfam" id="PF02028">
    <property type="entry name" value="BCCT"/>
    <property type="match status" value="1"/>
</dbReference>
<feature type="transmembrane region" description="Helical" evidence="8">
    <location>
        <begin position="174"/>
        <end position="196"/>
    </location>
</feature>
<feature type="transmembrane region" description="Helical" evidence="8">
    <location>
        <begin position="336"/>
        <end position="359"/>
    </location>
</feature>
<feature type="transmembrane region" description="Helical" evidence="8">
    <location>
        <begin position="46"/>
        <end position="68"/>
    </location>
</feature>
<name>A0ABV9SXB8_9BACT</name>
<keyword evidence="3" id="KW-0813">Transport</keyword>
<proteinExistence type="inferred from homology"/>
<protein>
    <submittedName>
        <fullName evidence="9">BCCT family transporter</fullName>
    </submittedName>
</protein>
<evidence type="ECO:0000256" key="7">
    <source>
        <dbReference type="ARBA" id="ARBA00023136"/>
    </source>
</evidence>
<evidence type="ECO:0000256" key="6">
    <source>
        <dbReference type="ARBA" id="ARBA00022989"/>
    </source>
</evidence>
<sequence>MKKIPHSTLIITLAISILFLLMAFWFPSAFRDWIATTAIQSLDFFGYFYLVLGFVIVLILLVLAFSPVGNKRLGEGPPEYGWYSWITMLYSTGMGAGLMLRAVQEPVYYYTQPPRLSDLEPSTFALEYTFFHWGLTPWAFYGMFGLIIGYFVHDQQRKILSSSILTGRFQRQSLAVPMDVITIVSTLFGVVGAVGLGSRQLLSGYFQLFGNLEVNYTNNAYVVLFLGSLATLSAFSGLKRGIRNLSRFNIAVALFLLGFTFLNGNFMEVFSNLFVSLTSYLAGFVPMSLNLGSRAVGQQFLTDWTYFYWAFWLAWAPFTGVFIARISKGRSIREFVLGVLVIPSFGTFLWFSVFGSYAFGIIGDADNYQGQFDSLYGSIFVFFDHLPFGIVLKILGLALVFTFLITSIDSAIYVLGMFSDSGKTDPHKNYLLLWGMLLALFTVATLLIGKEHLLAATSQLLILIAIPFSMVYALMVGMFLFIIFKKRLTDTRGKS</sequence>
<keyword evidence="5 8" id="KW-0812">Transmembrane</keyword>
<feature type="transmembrane region" description="Helical" evidence="8">
    <location>
        <begin position="306"/>
        <end position="324"/>
    </location>
</feature>
<dbReference type="InterPro" id="IPR000060">
    <property type="entry name" value="BCCT_transptr"/>
</dbReference>
<evidence type="ECO:0000256" key="1">
    <source>
        <dbReference type="ARBA" id="ARBA00004651"/>
    </source>
</evidence>
<evidence type="ECO:0000256" key="3">
    <source>
        <dbReference type="ARBA" id="ARBA00022448"/>
    </source>
</evidence>
<feature type="transmembrane region" description="Helical" evidence="8">
    <location>
        <begin position="216"/>
        <end position="236"/>
    </location>
</feature>
<feature type="transmembrane region" description="Helical" evidence="8">
    <location>
        <begin position="460"/>
        <end position="484"/>
    </location>
</feature>
<evidence type="ECO:0000313" key="9">
    <source>
        <dbReference type="EMBL" id="MFC4870897.1"/>
    </source>
</evidence>
<dbReference type="Proteomes" id="UP001595818">
    <property type="component" value="Unassembled WGS sequence"/>
</dbReference>
<gene>
    <name evidence="9" type="ORF">ACFPFU_04310</name>
</gene>
<feature type="transmembrane region" description="Helical" evidence="8">
    <location>
        <begin position="7"/>
        <end position="26"/>
    </location>
</feature>
<comment type="similarity">
    <text evidence="2">Belongs to the BCCT transporter (TC 2.A.15) family.</text>
</comment>
<feature type="transmembrane region" description="Helical" evidence="8">
    <location>
        <begin position="248"/>
        <end position="267"/>
    </location>
</feature>
<dbReference type="EMBL" id="JBHSJJ010000002">
    <property type="protein sequence ID" value="MFC4870897.1"/>
    <property type="molecule type" value="Genomic_DNA"/>
</dbReference>
<evidence type="ECO:0000256" key="4">
    <source>
        <dbReference type="ARBA" id="ARBA00022475"/>
    </source>
</evidence>
<feature type="transmembrane region" description="Helical" evidence="8">
    <location>
        <begin position="130"/>
        <end position="153"/>
    </location>
</feature>
<comment type="subcellular location">
    <subcellularLocation>
        <location evidence="1">Cell membrane</location>
        <topology evidence="1">Multi-pass membrane protein</topology>
    </subcellularLocation>
</comment>
<keyword evidence="10" id="KW-1185">Reference proteome</keyword>
<keyword evidence="6 8" id="KW-1133">Transmembrane helix</keyword>
<keyword evidence="7 8" id="KW-0472">Membrane</keyword>
<dbReference type="PANTHER" id="PTHR30047:SF7">
    <property type="entry name" value="HIGH-AFFINITY CHOLINE TRANSPORT PROTEIN"/>
    <property type="match status" value="1"/>
</dbReference>
<feature type="transmembrane region" description="Helical" evidence="8">
    <location>
        <begin position="390"/>
        <end position="418"/>
    </location>
</feature>
<evidence type="ECO:0000256" key="8">
    <source>
        <dbReference type="SAM" id="Phobius"/>
    </source>
</evidence>
<accession>A0ABV9SXB8</accession>
<dbReference type="RefSeq" id="WP_377061868.1">
    <property type="nucleotide sequence ID" value="NZ_JBHSJJ010000002.1"/>
</dbReference>
<keyword evidence="4" id="KW-1003">Cell membrane</keyword>
<reference evidence="10" key="1">
    <citation type="journal article" date="2019" name="Int. J. Syst. Evol. Microbiol.">
        <title>The Global Catalogue of Microorganisms (GCM) 10K type strain sequencing project: providing services to taxonomists for standard genome sequencing and annotation.</title>
        <authorList>
            <consortium name="The Broad Institute Genomics Platform"/>
            <consortium name="The Broad Institute Genome Sequencing Center for Infectious Disease"/>
            <person name="Wu L."/>
            <person name="Ma J."/>
        </authorList>
    </citation>
    <scope>NUCLEOTIDE SEQUENCE [LARGE SCALE GENOMIC DNA]</scope>
    <source>
        <strain evidence="10">CGMCC 4.7466</strain>
    </source>
</reference>
<feature type="transmembrane region" description="Helical" evidence="8">
    <location>
        <begin position="80"/>
        <end position="100"/>
    </location>
</feature>
<evidence type="ECO:0000256" key="2">
    <source>
        <dbReference type="ARBA" id="ARBA00005658"/>
    </source>
</evidence>
<evidence type="ECO:0000256" key="5">
    <source>
        <dbReference type="ARBA" id="ARBA00022692"/>
    </source>
</evidence>
<organism evidence="9 10">
    <name type="scientific">Negadavirga shengliensis</name>
    <dbReference type="NCBI Taxonomy" id="1389218"/>
    <lineage>
        <taxon>Bacteria</taxon>
        <taxon>Pseudomonadati</taxon>
        <taxon>Bacteroidota</taxon>
        <taxon>Cytophagia</taxon>
        <taxon>Cytophagales</taxon>
        <taxon>Cyclobacteriaceae</taxon>
        <taxon>Negadavirga</taxon>
    </lineage>
</organism>